<dbReference type="EMBL" id="ASPP01002964">
    <property type="protein sequence ID" value="ETO33989.1"/>
    <property type="molecule type" value="Genomic_DNA"/>
</dbReference>
<keyword evidence="2" id="KW-1185">Reference proteome</keyword>
<proteinExistence type="predicted"/>
<dbReference type="AlphaFoldDB" id="X6P7F5"/>
<evidence type="ECO:0000313" key="1">
    <source>
        <dbReference type="EMBL" id="ETO33989.1"/>
    </source>
</evidence>
<sequence>MLLIIKKTKKPLQEQELSKPSFCSFEHFPLDKHFAIESCGHEKAIFKATGLRNDGRMPESAKESNWEGLLNTIKETFHLATIPSFLLVKKDNIDDHIDNDDDFFDLWNALIKDKKETIIIKK</sequence>
<name>X6P7F5_RETFI</name>
<organism evidence="1 2">
    <name type="scientific">Reticulomyxa filosa</name>
    <dbReference type="NCBI Taxonomy" id="46433"/>
    <lineage>
        <taxon>Eukaryota</taxon>
        <taxon>Sar</taxon>
        <taxon>Rhizaria</taxon>
        <taxon>Retaria</taxon>
        <taxon>Foraminifera</taxon>
        <taxon>Monothalamids</taxon>
        <taxon>Reticulomyxidae</taxon>
        <taxon>Reticulomyxa</taxon>
    </lineage>
</organism>
<accession>X6P7F5</accession>
<dbReference type="Proteomes" id="UP000023152">
    <property type="component" value="Unassembled WGS sequence"/>
</dbReference>
<reference evidence="1 2" key="1">
    <citation type="journal article" date="2013" name="Curr. Biol.">
        <title>The Genome of the Foraminiferan Reticulomyxa filosa.</title>
        <authorList>
            <person name="Glockner G."/>
            <person name="Hulsmann N."/>
            <person name="Schleicher M."/>
            <person name="Noegel A.A."/>
            <person name="Eichinger L."/>
            <person name="Gallinger C."/>
            <person name="Pawlowski J."/>
            <person name="Sierra R."/>
            <person name="Euteneuer U."/>
            <person name="Pillet L."/>
            <person name="Moustafa A."/>
            <person name="Platzer M."/>
            <person name="Groth M."/>
            <person name="Szafranski K."/>
            <person name="Schliwa M."/>
        </authorList>
    </citation>
    <scope>NUCLEOTIDE SEQUENCE [LARGE SCALE GENOMIC DNA]</scope>
</reference>
<comment type="caution">
    <text evidence="1">The sequence shown here is derived from an EMBL/GenBank/DDBJ whole genome shotgun (WGS) entry which is preliminary data.</text>
</comment>
<gene>
    <name evidence="1" type="ORF">RFI_03106</name>
</gene>
<protein>
    <submittedName>
        <fullName evidence="1">Uncharacterized protein</fullName>
    </submittedName>
</protein>
<evidence type="ECO:0000313" key="2">
    <source>
        <dbReference type="Proteomes" id="UP000023152"/>
    </source>
</evidence>